<dbReference type="STRING" id="728005.SAMN04488059_11220"/>
<dbReference type="Proteomes" id="UP000182258">
    <property type="component" value="Unassembled WGS sequence"/>
</dbReference>
<accession>A0A1I1MB64</accession>
<dbReference type="AlphaFoldDB" id="A0A1I1MB64"/>
<evidence type="ECO:0000313" key="4">
    <source>
        <dbReference type="Proteomes" id="UP000182258"/>
    </source>
</evidence>
<dbReference type="OrthoDB" id="7189296at2"/>
<feature type="domain" description="TadE-like" evidence="2">
    <location>
        <begin position="21"/>
        <end position="58"/>
    </location>
</feature>
<protein>
    <submittedName>
        <fullName evidence="3">Flp pilus assembly protein TadG</fullName>
    </submittedName>
</protein>
<organism evidence="3 4">
    <name type="scientific">Devosia psychrophila</name>
    <dbReference type="NCBI Taxonomy" id="728005"/>
    <lineage>
        <taxon>Bacteria</taxon>
        <taxon>Pseudomonadati</taxon>
        <taxon>Pseudomonadota</taxon>
        <taxon>Alphaproteobacteria</taxon>
        <taxon>Hyphomicrobiales</taxon>
        <taxon>Devosiaceae</taxon>
        <taxon>Devosia</taxon>
    </lineage>
</organism>
<dbReference type="InterPro" id="IPR012495">
    <property type="entry name" value="TadE-like_dom"/>
</dbReference>
<gene>
    <name evidence="3" type="ORF">SAMN04488059_11220</name>
</gene>
<evidence type="ECO:0000313" key="3">
    <source>
        <dbReference type="EMBL" id="SFC82631.1"/>
    </source>
</evidence>
<feature type="transmembrane region" description="Helical" evidence="1">
    <location>
        <begin position="21"/>
        <end position="40"/>
    </location>
</feature>
<keyword evidence="1" id="KW-1133">Transmembrane helix</keyword>
<evidence type="ECO:0000256" key="1">
    <source>
        <dbReference type="SAM" id="Phobius"/>
    </source>
</evidence>
<dbReference type="Pfam" id="PF07811">
    <property type="entry name" value="TadE"/>
    <property type="match status" value="1"/>
</dbReference>
<keyword evidence="1" id="KW-0472">Membrane</keyword>
<keyword evidence="1" id="KW-0812">Transmembrane</keyword>
<name>A0A1I1MB64_9HYPH</name>
<dbReference type="EMBL" id="FOMB01000012">
    <property type="protein sequence ID" value="SFC82631.1"/>
    <property type="molecule type" value="Genomic_DNA"/>
</dbReference>
<evidence type="ECO:0000259" key="2">
    <source>
        <dbReference type="Pfam" id="PF07811"/>
    </source>
</evidence>
<proteinExistence type="predicted"/>
<dbReference type="RefSeq" id="WP_052952739.1">
    <property type="nucleotide sequence ID" value="NZ_FOMB01000012.1"/>
</dbReference>
<reference evidence="3 4" key="1">
    <citation type="submission" date="2016-10" db="EMBL/GenBank/DDBJ databases">
        <authorList>
            <person name="de Groot N.N."/>
        </authorList>
    </citation>
    <scope>NUCLEOTIDE SEQUENCE [LARGE SCALE GENOMIC DNA]</scope>
    <source>
        <strain evidence="3 4">CGMCC 1.10210</strain>
    </source>
</reference>
<sequence>MINVWRKLIVRLRQFLRVDDGVAAVEFALILTPMLLLYVGTMEASTLISMDRRLQSVAGTVGDLVAQSNETITATLLTDYFRAASGIMTPFPAGDIRQIVTQVDVKADGTGTVAWSKQYVNGVYANGTDYLPNSSYKLPDAMVNISKGQSVIVAKATYSYLPLYGIVIDKPLQLARENFFIPRFGGTITVN</sequence>